<name>A0A0W0G0A6_MONRR</name>
<organism evidence="1 2">
    <name type="scientific">Moniliophthora roreri</name>
    <name type="common">Frosty pod rot fungus</name>
    <name type="synonym">Monilia roreri</name>
    <dbReference type="NCBI Taxonomy" id="221103"/>
    <lineage>
        <taxon>Eukaryota</taxon>
        <taxon>Fungi</taxon>
        <taxon>Dikarya</taxon>
        <taxon>Basidiomycota</taxon>
        <taxon>Agaricomycotina</taxon>
        <taxon>Agaricomycetes</taxon>
        <taxon>Agaricomycetidae</taxon>
        <taxon>Agaricales</taxon>
        <taxon>Marasmiineae</taxon>
        <taxon>Marasmiaceae</taxon>
        <taxon>Moniliophthora</taxon>
    </lineage>
</organism>
<dbReference type="AlphaFoldDB" id="A0A0W0G0A6"/>
<evidence type="ECO:0008006" key="3">
    <source>
        <dbReference type="Google" id="ProtNLM"/>
    </source>
</evidence>
<gene>
    <name evidence="1" type="ORF">WG66_5435</name>
</gene>
<dbReference type="SUPFAM" id="SSF52047">
    <property type="entry name" value="RNI-like"/>
    <property type="match status" value="1"/>
</dbReference>
<accession>A0A0W0G0A6</accession>
<sequence>MPSSNVRSFLILPSFSNKSYDAITPAYNSRWFWNALSSAPELSHLETVRLHDFGRVPMHQITSLAIDRPGGLCRLLEGLSGCTRLKELYVKGVNDLGSEVVTPIELGSLRKFIVSFNNYGAGNDQSAGSLLDSLTLPSLITLEIEAWFGLSASNGWPWSPLHRLLQRSSCALEGLSLKVSGLVLAPGISYLREIFRITSILAALTLDLREDYGQTEEALRVCVYNLLSGITVASSLTEGWLIPKLQRISLRIHQRNHPLQKTKVGEDVLSFAESRSRQNLATLRGKMSALSELSLTFHKSPGCIEKHKQGLASPLARDALLPRLRQLTASGMTCTLDEFVEFK</sequence>
<reference evidence="1 2" key="1">
    <citation type="submission" date="2015-12" db="EMBL/GenBank/DDBJ databases">
        <title>Draft genome sequence of Moniliophthora roreri, the causal agent of frosty pod rot of cacao.</title>
        <authorList>
            <person name="Aime M.C."/>
            <person name="Diaz-Valderrama J.R."/>
            <person name="Kijpornyongpan T."/>
            <person name="Phillips-Mora W."/>
        </authorList>
    </citation>
    <scope>NUCLEOTIDE SEQUENCE [LARGE SCALE GENOMIC DNA]</scope>
    <source>
        <strain evidence="1 2">MCA 2952</strain>
    </source>
</reference>
<dbReference type="EMBL" id="LATX01001400">
    <property type="protein sequence ID" value="KTB42016.1"/>
    <property type="molecule type" value="Genomic_DNA"/>
</dbReference>
<protein>
    <recommendedName>
        <fullName evidence="3">F-box domain-containing protein</fullName>
    </recommendedName>
</protein>
<evidence type="ECO:0000313" key="2">
    <source>
        <dbReference type="Proteomes" id="UP000054988"/>
    </source>
</evidence>
<evidence type="ECO:0000313" key="1">
    <source>
        <dbReference type="EMBL" id="KTB42016.1"/>
    </source>
</evidence>
<proteinExistence type="predicted"/>
<comment type="caution">
    <text evidence="1">The sequence shown here is derived from an EMBL/GenBank/DDBJ whole genome shotgun (WGS) entry which is preliminary data.</text>
</comment>
<dbReference type="Proteomes" id="UP000054988">
    <property type="component" value="Unassembled WGS sequence"/>
</dbReference>